<dbReference type="AlphaFoldDB" id="A0A2S4AT01"/>
<evidence type="ECO:0000313" key="2">
    <source>
        <dbReference type="EMBL" id="POH84157.1"/>
    </source>
</evidence>
<protein>
    <submittedName>
        <fullName evidence="2">Uncharacterized protein</fullName>
    </submittedName>
</protein>
<proteinExistence type="predicted"/>
<comment type="caution">
    <text evidence="2">The sequence shown here is derived from an EMBL/GenBank/DDBJ whole genome shotgun (WGS) entry which is preliminary data.</text>
</comment>
<sequence length="76" mass="8415">MGFFQQRMPEAIPCRGLNPSGWMKWQPVSRPRRRATLVAGGAGQWKMLIRDMAAPANGRRDMAPNGDACPSWGGMK</sequence>
<reference evidence="2 3" key="1">
    <citation type="submission" date="2018-01" db="EMBL/GenBank/DDBJ databases">
        <title>Denitrification phenotypes of diverse strains of Pseudomonas stutzeri.</title>
        <authorList>
            <person name="Milligan D.A."/>
            <person name="Bergaust L."/>
            <person name="Bakken L.R."/>
            <person name="Frostegard A."/>
        </authorList>
    </citation>
    <scope>NUCLEOTIDE SEQUENCE [LARGE SCALE GENOMIC DNA]</scope>
    <source>
        <strain evidence="2 3">24a13</strain>
    </source>
</reference>
<name>A0A2S4AT01_STUST</name>
<dbReference type="Proteomes" id="UP000237068">
    <property type="component" value="Unassembled WGS sequence"/>
</dbReference>
<accession>A0A2S4AT01</accession>
<organism evidence="2 3">
    <name type="scientific">Stutzerimonas stutzeri</name>
    <name type="common">Pseudomonas stutzeri</name>
    <dbReference type="NCBI Taxonomy" id="316"/>
    <lineage>
        <taxon>Bacteria</taxon>
        <taxon>Pseudomonadati</taxon>
        <taxon>Pseudomonadota</taxon>
        <taxon>Gammaproteobacteria</taxon>
        <taxon>Pseudomonadales</taxon>
        <taxon>Pseudomonadaceae</taxon>
        <taxon>Stutzerimonas</taxon>
    </lineage>
</organism>
<evidence type="ECO:0000256" key="1">
    <source>
        <dbReference type="SAM" id="MobiDB-lite"/>
    </source>
</evidence>
<gene>
    <name evidence="2" type="ORF">CXK91_06210</name>
</gene>
<feature type="region of interest" description="Disordered" evidence="1">
    <location>
        <begin position="56"/>
        <end position="76"/>
    </location>
</feature>
<evidence type="ECO:0000313" key="3">
    <source>
        <dbReference type="Proteomes" id="UP000237068"/>
    </source>
</evidence>
<dbReference type="EMBL" id="PPXG01000002">
    <property type="protein sequence ID" value="POH84157.1"/>
    <property type="molecule type" value="Genomic_DNA"/>
</dbReference>